<evidence type="ECO:0000313" key="2">
    <source>
        <dbReference type="EMBL" id="TQL96112.1"/>
    </source>
</evidence>
<dbReference type="AlphaFoldDB" id="A0A543CG65"/>
<dbReference type="OrthoDB" id="9768004at2"/>
<dbReference type="EMBL" id="VFOZ01000001">
    <property type="protein sequence ID" value="TQL96112.1"/>
    <property type="molecule type" value="Genomic_DNA"/>
</dbReference>
<feature type="domain" description="NACHT" evidence="1">
    <location>
        <begin position="317"/>
        <end position="436"/>
    </location>
</feature>
<name>A0A543CG65_9ACTN</name>
<comment type="caution">
    <text evidence="2">The sequence shown here is derived from an EMBL/GenBank/DDBJ whole genome shotgun (WGS) entry which is preliminary data.</text>
</comment>
<dbReference type="SUPFAM" id="SSF52540">
    <property type="entry name" value="P-loop containing nucleoside triphosphate hydrolases"/>
    <property type="match status" value="1"/>
</dbReference>
<accession>A0A543CG65</accession>
<dbReference type="InterPro" id="IPR042095">
    <property type="entry name" value="SUMF_sf"/>
</dbReference>
<dbReference type="InterPro" id="IPR051043">
    <property type="entry name" value="Sulfatase_Mod_Factor_Kinase"/>
</dbReference>
<dbReference type="GO" id="GO:0120147">
    <property type="term" value="F:formylglycine-generating oxidase activity"/>
    <property type="evidence" value="ECO:0007669"/>
    <property type="project" value="TreeGrafter"/>
</dbReference>
<dbReference type="InterPro" id="IPR005532">
    <property type="entry name" value="SUMF_dom"/>
</dbReference>
<dbReference type="Gene3D" id="3.90.1580.10">
    <property type="entry name" value="paralog of FGE (formylglycine-generating enzyme)"/>
    <property type="match status" value="1"/>
</dbReference>
<dbReference type="InterPro" id="IPR007111">
    <property type="entry name" value="NACHT_NTPase"/>
</dbReference>
<dbReference type="Proteomes" id="UP000316096">
    <property type="component" value="Unassembled WGS sequence"/>
</dbReference>
<dbReference type="SUPFAM" id="SSF56436">
    <property type="entry name" value="C-type lectin-like"/>
    <property type="match status" value="1"/>
</dbReference>
<dbReference type="Pfam" id="PF05729">
    <property type="entry name" value="NACHT"/>
    <property type="match status" value="1"/>
</dbReference>
<protein>
    <submittedName>
        <fullName evidence="2">Formylglycine-generating enzyme required for sulfatase activity</fullName>
    </submittedName>
</protein>
<sequence length="876" mass="97965">MTPALDERLSRLKTELDDHSRIATYLGLDFERPIRSLGDGYPENAISWVGKITERILKQLWRHHDVPGDPSGKSLSELIKGCRTYISSGTVLDALGDIQRLRNRSAHDGYEIAEEDGLTAVRRLLDVLVWFAGTGSAALTGDVPRLAPLVAKKAEFLAGLYLTLGFRPAKRFELSAHTVYQLFSREIGLRTEYVELLLTRRIGELRQVLESTGGELLQTRLPKLTRFLVVDETDAEAEAFEDYRVVTYDRFMDTVVDLETHLDTVTEAHPALDAVPAQERLPLSADLLTTDERSNEMTLSRLGDAMNLLSEVALTGGNLLVVGRSGSGKSTLLKRLVAAGRESNVRRYRFYFDMSLKRKDESFEDFVIRTLADCMAVETSRVFDVFHYFARSGSVVCALDGIDEAVSETTLTGFLDLFAELSEILSADSAVIMSSRVSFLEDSPEVRRLLDGSALMSEKLVQHLHAQGVDPLKIPRFSVLRMHDIERGEGEADSSPLELRLSAMLGMAAPLPELLWTHLERVTAAASLSEKFPGVVEYFGGAALQGHTTFTLIDVFNALGIDCFEGDQLTFEAFKLGALFRPVDDGRIAFRHSAYQELLSAEHLRHDRSAAGRLLSEQTRAFLHYRSRHDSGAEDCILEAGTYVVGPSHHLMLRTVDRPVRFDRHAVTVGRYKRFLAAVEPEGSSQWDHPEMPPEQTHQPWRDRLAIPDYYENAAYEDHPAVCVNWWNAYAFARFEGKRLPTSLEWEAAARGHDGRLFPWGDDVDLDAVNCADTWSGRPLVTYEVWKEELDRGGLRDATRVPVDAYPHNTSPFGIRQMVGNIWELTSTVIEETGDIVMCGGSYDNPFRAVLASSKGLYRRRGASNVVGFRCVEDLG</sequence>
<reference evidence="2 3" key="1">
    <citation type="submission" date="2019-06" db="EMBL/GenBank/DDBJ databases">
        <title>Sequencing the genomes of 1000 actinobacteria strains.</title>
        <authorList>
            <person name="Klenk H.-P."/>
        </authorList>
    </citation>
    <scope>NUCLEOTIDE SEQUENCE [LARGE SCALE GENOMIC DNA]</scope>
    <source>
        <strain evidence="2 3">DSM 102200</strain>
    </source>
</reference>
<keyword evidence="3" id="KW-1185">Reference proteome</keyword>
<dbReference type="Pfam" id="PF03781">
    <property type="entry name" value="FGE-sulfatase"/>
    <property type="match status" value="1"/>
</dbReference>
<dbReference type="InterPro" id="IPR027417">
    <property type="entry name" value="P-loop_NTPase"/>
</dbReference>
<dbReference type="PANTHER" id="PTHR23150">
    <property type="entry name" value="SULFATASE MODIFYING FACTOR 1, 2"/>
    <property type="match status" value="1"/>
</dbReference>
<dbReference type="InterPro" id="IPR016187">
    <property type="entry name" value="CTDL_fold"/>
</dbReference>
<evidence type="ECO:0000259" key="1">
    <source>
        <dbReference type="PROSITE" id="PS50837"/>
    </source>
</evidence>
<organism evidence="2 3">
    <name type="scientific">Actinoallomurus bryophytorum</name>
    <dbReference type="NCBI Taxonomy" id="1490222"/>
    <lineage>
        <taxon>Bacteria</taxon>
        <taxon>Bacillati</taxon>
        <taxon>Actinomycetota</taxon>
        <taxon>Actinomycetes</taxon>
        <taxon>Streptosporangiales</taxon>
        <taxon>Thermomonosporaceae</taxon>
        <taxon>Actinoallomurus</taxon>
    </lineage>
</organism>
<dbReference type="Gene3D" id="3.40.50.300">
    <property type="entry name" value="P-loop containing nucleotide triphosphate hydrolases"/>
    <property type="match status" value="1"/>
</dbReference>
<gene>
    <name evidence="2" type="ORF">FB559_1632</name>
</gene>
<dbReference type="PROSITE" id="PS50837">
    <property type="entry name" value="NACHT"/>
    <property type="match status" value="1"/>
</dbReference>
<proteinExistence type="predicted"/>
<dbReference type="PANTHER" id="PTHR23150:SF19">
    <property type="entry name" value="FORMYLGLYCINE-GENERATING ENZYME"/>
    <property type="match status" value="1"/>
</dbReference>
<evidence type="ECO:0000313" key="3">
    <source>
        <dbReference type="Proteomes" id="UP000316096"/>
    </source>
</evidence>